<dbReference type="Proteomes" id="UP000476176">
    <property type="component" value="Unassembled WGS sequence"/>
</dbReference>
<accession>A0A6A3LJ55</accession>
<evidence type="ECO:0000256" key="1">
    <source>
        <dbReference type="SAM" id="SignalP"/>
    </source>
</evidence>
<comment type="caution">
    <text evidence="3">The sequence shown here is derived from an EMBL/GenBank/DDBJ whole genome shotgun (WGS) entry which is preliminary data.</text>
</comment>
<organism evidence="3 18">
    <name type="scientific">Phytophthora fragariae</name>
    <dbReference type="NCBI Taxonomy" id="53985"/>
    <lineage>
        <taxon>Eukaryota</taxon>
        <taxon>Sar</taxon>
        <taxon>Stramenopiles</taxon>
        <taxon>Oomycota</taxon>
        <taxon>Peronosporomycetes</taxon>
        <taxon>Peronosporales</taxon>
        <taxon>Peronosporaceae</taxon>
        <taxon>Phytophthora</taxon>
    </lineage>
</organism>
<evidence type="ECO:0008006" key="22">
    <source>
        <dbReference type="Google" id="ProtNLM"/>
    </source>
</evidence>
<dbReference type="EMBL" id="QXFZ01000020">
    <property type="protein sequence ID" value="KAE9139713.1"/>
    <property type="molecule type" value="Genomic_DNA"/>
</dbReference>
<dbReference type="EMBL" id="QXGB01000082">
    <property type="protein sequence ID" value="KAE9231913.1"/>
    <property type="molecule type" value="Genomic_DNA"/>
</dbReference>
<sequence>MSRSRTSSLPRSCFFLIFLRSTLSRVRAEGWLGGGVDWGGSGECTVTRTPSFAIVSG</sequence>
<feature type="chain" id="PRO_5036164946" description="Secreted protein" evidence="1">
    <location>
        <begin position="29"/>
        <end position="57"/>
    </location>
</feature>
<keyword evidence="1" id="KW-0732">Signal</keyword>
<evidence type="ECO:0000313" key="4">
    <source>
        <dbReference type="EMBL" id="KAE9113245.1"/>
    </source>
</evidence>
<evidence type="ECO:0000313" key="2">
    <source>
        <dbReference type="EMBL" id="KAE8947322.1"/>
    </source>
</evidence>
<evidence type="ECO:0000313" key="6">
    <source>
        <dbReference type="EMBL" id="KAE9153436.1"/>
    </source>
</evidence>
<dbReference type="EMBL" id="QXGE01000073">
    <property type="protein sequence ID" value="KAE9326166.1"/>
    <property type="molecule type" value="Genomic_DNA"/>
</dbReference>
<dbReference type="Proteomes" id="UP000486351">
    <property type="component" value="Unassembled WGS sequence"/>
</dbReference>
<dbReference type="EMBL" id="QXFX01000505">
    <property type="protein sequence ID" value="KAE9113245.1"/>
    <property type="molecule type" value="Genomic_DNA"/>
</dbReference>
<dbReference type="Proteomes" id="UP000429523">
    <property type="component" value="Unassembled WGS sequence"/>
</dbReference>
<name>A0A6A3LJ55_9STRA</name>
<evidence type="ECO:0000313" key="17">
    <source>
        <dbReference type="Proteomes" id="UP000441208"/>
    </source>
</evidence>
<gene>
    <name evidence="10" type="ORF">PF001_g2575</name>
    <name evidence="9" type="ORF">PF002_g3326</name>
    <name evidence="8" type="ORF">PF004_g9836</name>
    <name evidence="7" type="ORF">PF005_g2917</name>
    <name evidence="6" type="ORF">PF006_g2440</name>
    <name evidence="5" type="ORF">PF007_g905</name>
    <name evidence="11" type="ORF">PF008_g4381</name>
    <name evidence="2" type="ORF">PF009_g3074</name>
    <name evidence="4" type="ORF">PF010_g10150</name>
    <name evidence="3" type="ORF">PF011_g7279</name>
</gene>
<dbReference type="Proteomes" id="UP000440367">
    <property type="component" value="Unassembled WGS sequence"/>
</dbReference>
<evidence type="ECO:0000313" key="5">
    <source>
        <dbReference type="EMBL" id="KAE9139713.1"/>
    </source>
</evidence>
<evidence type="ECO:0000313" key="8">
    <source>
        <dbReference type="EMBL" id="KAE9232791.1"/>
    </source>
</evidence>
<evidence type="ECO:0000313" key="18">
    <source>
        <dbReference type="Proteomes" id="UP000460718"/>
    </source>
</evidence>
<dbReference type="Proteomes" id="UP000433483">
    <property type="component" value="Unassembled WGS sequence"/>
</dbReference>
<evidence type="ECO:0000313" key="10">
    <source>
        <dbReference type="EMBL" id="KAE9326166.1"/>
    </source>
</evidence>
<dbReference type="EMBL" id="QXFW01000321">
    <property type="protein sequence ID" value="KAE9016184.1"/>
    <property type="molecule type" value="Genomic_DNA"/>
</dbReference>
<feature type="signal peptide" evidence="1">
    <location>
        <begin position="1"/>
        <end position="28"/>
    </location>
</feature>
<protein>
    <recommendedName>
        <fullName evidence="22">Secreted protein</fullName>
    </recommendedName>
</protein>
<evidence type="ECO:0000313" key="12">
    <source>
        <dbReference type="Proteomes" id="UP000429523"/>
    </source>
</evidence>
<evidence type="ECO:0000313" key="3">
    <source>
        <dbReference type="EMBL" id="KAE9016184.1"/>
    </source>
</evidence>
<evidence type="ECO:0000313" key="16">
    <source>
        <dbReference type="Proteomes" id="UP000440732"/>
    </source>
</evidence>
<dbReference type="EMBL" id="QXGF01000084">
    <property type="protein sequence ID" value="KAE8947322.1"/>
    <property type="molecule type" value="Genomic_DNA"/>
</dbReference>
<keyword evidence="13" id="KW-1185">Reference proteome</keyword>
<dbReference type="Proteomes" id="UP000440732">
    <property type="component" value="Unassembled WGS sequence"/>
</dbReference>
<dbReference type="AlphaFoldDB" id="A0A6A3LJ55"/>
<evidence type="ECO:0000313" key="20">
    <source>
        <dbReference type="Proteomes" id="UP000486351"/>
    </source>
</evidence>
<dbReference type="Proteomes" id="UP000460718">
    <property type="component" value="Unassembled WGS sequence"/>
</dbReference>
<evidence type="ECO:0000313" key="14">
    <source>
        <dbReference type="Proteomes" id="UP000437068"/>
    </source>
</evidence>
<evidence type="ECO:0000313" key="15">
    <source>
        <dbReference type="Proteomes" id="UP000440367"/>
    </source>
</evidence>
<evidence type="ECO:0000313" key="9">
    <source>
        <dbReference type="EMBL" id="KAE9253431.1"/>
    </source>
</evidence>
<evidence type="ECO:0000313" key="13">
    <source>
        <dbReference type="Proteomes" id="UP000433483"/>
    </source>
</evidence>
<evidence type="ECO:0000313" key="21">
    <source>
        <dbReference type="Proteomes" id="UP000488956"/>
    </source>
</evidence>
<dbReference type="EMBL" id="QXFY01000148">
    <property type="protein sequence ID" value="KAE9354755.1"/>
    <property type="molecule type" value="Genomic_DNA"/>
</dbReference>
<dbReference type="EMBL" id="QXGD01000093">
    <property type="protein sequence ID" value="KAE9253431.1"/>
    <property type="molecule type" value="Genomic_DNA"/>
</dbReference>
<evidence type="ECO:0000313" key="19">
    <source>
        <dbReference type="Proteomes" id="UP000476176"/>
    </source>
</evidence>
<evidence type="ECO:0000313" key="11">
    <source>
        <dbReference type="EMBL" id="KAE9354755.1"/>
    </source>
</evidence>
<evidence type="ECO:0000313" key="7">
    <source>
        <dbReference type="EMBL" id="KAE9231913.1"/>
    </source>
</evidence>
<reference evidence="18 19" key="1">
    <citation type="submission" date="2018-09" db="EMBL/GenBank/DDBJ databases">
        <title>Genomic investigation of the strawberry pathogen Phytophthora fragariae indicates pathogenicity is determined by transcriptional variation in three key races.</title>
        <authorList>
            <person name="Adams T.M."/>
            <person name="Armitage A.D."/>
            <person name="Sobczyk M.K."/>
            <person name="Bates H.J."/>
            <person name="Dunwell J.M."/>
            <person name="Nellist C.F."/>
            <person name="Harrison R.J."/>
        </authorList>
    </citation>
    <scope>NUCLEOTIDE SEQUENCE [LARGE SCALE GENOMIC DNA]</scope>
    <source>
        <strain evidence="10 14">A4</strain>
        <strain evidence="9 15">BC-1</strain>
        <strain evidence="8 19">BC-23</strain>
        <strain evidence="7 13">NOV-27</strain>
        <strain evidence="6 16">NOV-5</strain>
        <strain evidence="5 17">NOV-71</strain>
        <strain evidence="11 20">NOV-77</strain>
        <strain evidence="2 12">NOV-9</strain>
        <strain evidence="4 21">ONT-3</strain>
        <strain evidence="3 18">SCRP245</strain>
    </source>
</reference>
<dbReference type="Proteomes" id="UP000437068">
    <property type="component" value="Unassembled WGS sequence"/>
</dbReference>
<proteinExistence type="predicted"/>
<dbReference type="EMBL" id="QXGA01000069">
    <property type="protein sequence ID" value="KAE9153436.1"/>
    <property type="molecule type" value="Genomic_DNA"/>
</dbReference>
<dbReference type="EMBL" id="QXGC01000493">
    <property type="protein sequence ID" value="KAE9232791.1"/>
    <property type="molecule type" value="Genomic_DNA"/>
</dbReference>
<dbReference type="Proteomes" id="UP000488956">
    <property type="component" value="Unassembled WGS sequence"/>
</dbReference>
<dbReference type="Proteomes" id="UP000441208">
    <property type="component" value="Unassembled WGS sequence"/>
</dbReference>